<dbReference type="Pfam" id="PF05190">
    <property type="entry name" value="MutS_IV"/>
    <property type="match status" value="1"/>
</dbReference>
<evidence type="ECO:0000313" key="8">
    <source>
        <dbReference type="EMBL" id="CAD8125603.1"/>
    </source>
</evidence>
<dbReference type="FunFam" id="3.40.50.300:FF:003734">
    <property type="entry name" value="DNA mismatch repair protein"/>
    <property type="match status" value="1"/>
</dbReference>
<dbReference type="PANTHER" id="PTHR11361">
    <property type="entry name" value="DNA MISMATCH REPAIR PROTEIN MUTS FAMILY MEMBER"/>
    <property type="match status" value="1"/>
</dbReference>
<keyword evidence="3 4" id="KW-0067">ATP-binding</keyword>
<reference evidence="8" key="1">
    <citation type="submission" date="2021-01" db="EMBL/GenBank/DDBJ databases">
        <authorList>
            <consortium name="Genoscope - CEA"/>
            <person name="William W."/>
        </authorList>
    </citation>
    <scope>NUCLEOTIDE SEQUENCE</scope>
</reference>
<dbReference type="InterPro" id="IPR000432">
    <property type="entry name" value="DNA_mismatch_repair_MutS_C"/>
</dbReference>
<dbReference type="GO" id="GO:0006298">
    <property type="term" value="P:mismatch repair"/>
    <property type="evidence" value="ECO:0007669"/>
    <property type="project" value="InterPro"/>
</dbReference>
<dbReference type="Pfam" id="PF05188">
    <property type="entry name" value="MutS_II"/>
    <property type="match status" value="1"/>
</dbReference>
<evidence type="ECO:0000256" key="2">
    <source>
        <dbReference type="ARBA" id="ARBA00022741"/>
    </source>
</evidence>
<protein>
    <recommendedName>
        <fullName evidence="4">DNA mismatch repair protein</fullName>
    </recommendedName>
</protein>
<dbReference type="InterPro" id="IPR045076">
    <property type="entry name" value="MutS"/>
</dbReference>
<dbReference type="PANTHER" id="PTHR11361:SF148">
    <property type="entry name" value="DNA MISMATCH REPAIR PROTEIN MSH6"/>
    <property type="match status" value="1"/>
</dbReference>
<proteinExistence type="inferred from homology"/>
<dbReference type="SMART" id="SM00534">
    <property type="entry name" value="MUTSac"/>
    <property type="match status" value="1"/>
</dbReference>
<dbReference type="GO" id="GO:0032301">
    <property type="term" value="C:MutSalpha complex"/>
    <property type="evidence" value="ECO:0007669"/>
    <property type="project" value="TreeGrafter"/>
</dbReference>
<keyword evidence="9" id="KW-1185">Reference proteome</keyword>
<dbReference type="PIRSF" id="PIRSF037677">
    <property type="entry name" value="DNA_mis_repair_Msh6"/>
    <property type="match status" value="1"/>
</dbReference>
<dbReference type="Pfam" id="PF01624">
    <property type="entry name" value="MutS_I"/>
    <property type="match status" value="1"/>
</dbReference>
<comment type="caution">
    <text evidence="8">The sequence shown here is derived from an EMBL/GenBank/DDBJ whole genome shotgun (WGS) entry which is preliminary data.</text>
</comment>
<keyword evidence="4 5" id="KW-0238">DNA-binding</keyword>
<dbReference type="AlphaFoldDB" id="A0A8S1RDY5"/>
<comment type="similarity">
    <text evidence="1 4 5">Belongs to the DNA mismatch repair MutS family.</text>
</comment>
<dbReference type="GO" id="GO:0005524">
    <property type="term" value="F:ATP binding"/>
    <property type="evidence" value="ECO:0007669"/>
    <property type="project" value="UniProtKB-KW"/>
</dbReference>
<comment type="function">
    <text evidence="4 5">Component of the post-replicative DNA mismatch repair system (MMR).</text>
</comment>
<gene>
    <name evidence="8" type="ORF">PSON_ATCC_30995.1.T1600068</name>
</gene>
<dbReference type="InterPro" id="IPR007860">
    <property type="entry name" value="DNA_mmatch_repair_MutS_con_dom"/>
</dbReference>
<dbReference type="InterPro" id="IPR017261">
    <property type="entry name" value="DNA_mismatch_repair_MutS/MSH"/>
</dbReference>
<evidence type="ECO:0000313" key="9">
    <source>
        <dbReference type="Proteomes" id="UP000692954"/>
    </source>
</evidence>
<dbReference type="FunFam" id="3.40.1170.10:FF:000019">
    <property type="entry name" value="DNA mismatch repair protein"/>
    <property type="match status" value="1"/>
</dbReference>
<evidence type="ECO:0000256" key="4">
    <source>
        <dbReference type="PIRNR" id="PIRNR037677"/>
    </source>
</evidence>
<feature type="region of interest" description="Disordered" evidence="6">
    <location>
        <begin position="19"/>
        <end position="88"/>
    </location>
</feature>
<dbReference type="SMART" id="SM00533">
    <property type="entry name" value="MUTSd"/>
    <property type="match status" value="1"/>
</dbReference>
<dbReference type="GO" id="GO:0140664">
    <property type="term" value="F:ATP-dependent DNA damage sensor activity"/>
    <property type="evidence" value="ECO:0007669"/>
    <property type="project" value="InterPro"/>
</dbReference>
<sequence length="1113" mass="130067">MRKIQRDVDDDMFVITKYQKKQSSKNEIKKSGRLKKLDDDDYPPQKVQESSESDLQPSSDDEKQNKKNPRQSKSIGGKKENPKSKQKLKQIMQVVEEDIDKDELIEQTLINDGEESFRTAELLLPPFIQPERIRDIEGRRPNDPNYDPSTLDIPIGQYLKLSPVFRQYWNAKRIHYDSLVFFRFGRWFNVMYNDAIIIAKMFNRQLAFWGKDRPCLTVYDSQLPIYQRTLLEKGFKIMFVEQLEKADIANKEDGEVVKREITQLISRGTLQDLGDLDSYESRNLLVLVCSNAPVNLNGHKYIYGVSIVDCTTNNFYLDQFLDDEQSNQLRSIIYKTKPLEVILSKATPDIEKMMKTICNPIIITSKKEFKECEYIFQQLKVEYLEQKTVSKNIIKQSTNGSFEGIVLPDEKIKPEHQIETNINQGIYKGQFDNIKDEKYSKEKEEEYILSDEYPSLLVELEKQYYYEKKLTQDEDESTFYSYYFTLQSFYIQLCYMRQLLIHTSVYRRGNFQFLDSNFNQKQNLYLDSQALESLEIFDVNLQTKVSSKGSLFEYLNRCVTPFGKRLLTKWIQSPLLIHKQIQERQDCVRDLLEYIKPCEEFQKRLKSFPDLERNIIKCFNTIHSHKLKAVHGTGGESFGKAKLKEITQVIKNIKEASEIFKVFESSLNKFKSNKLKKMLNYKKNAQILNSILKELEKCIQIYDGEPQPVKGVSPEYDIAYDKMINIIDALDQELKKWQQKFKCPQIAYHHGKIRYQIEIPDKYLESDQKPKELVITSKKKGFQRFQTDFIEQQIFKLKVVEDELSQKLIPFINDYFTKFYSYRKEFLQLISLLSEADCLISLAQVSILHNFNTFPQILEQSPNEDDDQEFVLQEAYHPCLLQNRDIDWIPNTIKFINSVDTLLLTGPNMSGKSTLLRLIGVQIVLAQIGCAVPAKSFKLVPFDRIFCRIGASDRMLEGKSTFFIELEETKTILDNCTCRSLVIIDELGRGTSTYDGVALASAVLRYLSQKIKPKTIFATHYHILLDEFALYKNIQQCVMKHYQEMDRVIFEYKLINGVAEKSFATNVAKIAGIPNEVIQNAKKMEQKITKEESKINRNKEILKNFNSIISQLI</sequence>
<keyword evidence="2 4" id="KW-0547">Nucleotide-binding</keyword>
<dbReference type="Proteomes" id="UP000692954">
    <property type="component" value="Unassembled WGS sequence"/>
</dbReference>
<dbReference type="InterPro" id="IPR007695">
    <property type="entry name" value="DNA_mismatch_repair_MutS-lik_N"/>
</dbReference>
<dbReference type="OrthoDB" id="10252754at2759"/>
<dbReference type="GO" id="GO:0030983">
    <property type="term" value="F:mismatched DNA binding"/>
    <property type="evidence" value="ECO:0007669"/>
    <property type="project" value="InterPro"/>
</dbReference>
<feature type="domain" description="DNA mismatch repair proteins mutS family" evidence="7">
    <location>
        <begin position="980"/>
        <end position="996"/>
    </location>
</feature>
<organism evidence="8 9">
    <name type="scientific">Paramecium sonneborni</name>
    <dbReference type="NCBI Taxonomy" id="65129"/>
    <lineage>
        <taxon>Eukaryota</taxon>
        <taxon>Sar</taxon>
        <taxon>Alveolata</taxon>
        <taxon>Ciliophora</taxon>
        <taxon>Intramacronucleata</taxon>
        <taxon>Oligohymenophorea</taxon>
        <taxon>Peniculida</taxon>
        <taxon>Parameciidae</taxon>
        <taxon>Paramecium</taxon>
    </lineage>
</organism>
<keyword evidence="4 5" id="KW-0227">DNA damage</keyword>
<dbReference type="PROSITE" id="PS00486">
    <property type="entry name" value="DNA_MISMATCH_REPAIR_2"/>
    <property type="match status" value="1"/>
</dbReference>
<dbReference type="EMBL" id="CAJJDN010000160">
    <property type="protein sequence ID" value="CAD8125603.1"/>
    <property type="molecule type" value="Genomic_DNA"/>
</dbReference>
<evidence type="ECO:0000256" key="1">
    <source>
        <dbReference type="ARBA" id="ARBA00006271"/>
    </source>
</evidence>
<name>A0A8S1RDY5_9CILI</name>
<evidence type="ECO:0000259" key="7">
    <source>
        <dbReference type="PROSITE" id="PS00486"/>
    </source>
</evidence>
<dbReference type="Pfam" id="PF05192">
    <property type="entry name" value="MutS_III"/>
    <property type="match status" value="1"/>
</dbReference>
<dbReference type="InterPro" id="IPR007861">
    <property type="entry name" value="DNA_mismatch_repair_MutS_clamp"/>
</dbReference>
<dbReference type="InterPro" id="IPR007696">
    <property type="entry name" value="DNA_mismatch_repair_MutS_core"/>
</dbReference>
<evidence type="ECO:0000256" key="5">
    <source>
        <dbReference type="RuleBase" id="RU003756"/>
    </source>
</evidence>
<accession>A0A8S1RDY5</accession>
<evidence type="ECO:0000256" key="6">
    <source>
        <dbReference type="SAM" id="MobiDB-lite"/>
    </source>
</evidence>
<dbReference type="Pfam" id="PF00488">
    <property type="entry name" value="MutS_V"/>
    <property type="match status" value="1"/>
</dbReference>
<evidence type="ECO:0000256" key="3">
    <source>
        <dbReference type="ARBA" id="ARBA00022840"/>
    </source>
</evidence>
<feature type="compositionally biased region" description="Basic and acidic residues" evidence="6">
    <location>
        <begin position="24"/>
        <end position="38"/>
    </location>
</feature>
<keyword evidence="4 5" id="KW-0234">DNA repair</keyword>
<feature type="compositionally biased region" description="Polar residues" evidence="6">
    <location>
        <begin position="47"/>
        <end position="58"/>
    </location>
</feature>